<dbReference type="InterPro" id="IPR003109">
    <property type="entry name" value="GoLoco_motif"/>
</dbReference>
<dbReference type="SUPFAM" id="SSF48097">
    <property type="entry name" value="Regulator of G-protein signaling, RGS"/>
    <property type="match status" value="1"/>
</dbReference>
<evidence type="ECO:0000259" key="7">
    <source>
        <dbReference type="PROSITE" id="PS50132"/>
    </source>
</evidence>
<dbReference type="SMART" id="SM00455">
    <property type="entry name" value="RBD"/>
    <property type="match status" value="2"/>
</dbReference>
<dbReference type="Gene3D" id="1.10.196.10">
    <property type="match status" value="1"/>
</dbReference>
<evidence type="ECO:0000256" key="4">
    <source>
        <dbReference type="ARBA" id="ARBA00022737"/>
    </source>
</evidence>
<keyword evidence="4" id="KW-0677">Repeat</keyword>
<dbReference type="CTD" id="10636"/>
<evidence type="ECO:0000256" key="3">
    <source>
        <dbReference type="ARBA" id="ARBA00022490"/>
    </source>
</evidence>
<feature type="domain" description="RGS" evidence="7">
    <location>
        <begin position="57"/>
        <end position="174"/>
    </location>
</feature>
<protein>
    <submittedName>
        <fullName evidence="10">Regulator of G-protein signaling 14 isoform X1</fullName>
    </submittedName>
</protein>
<dbReference type="PANTHER" id="PTHR45945:SF2">
    <property type="entry name" value="REGULATOR OF G-PROTEIN SIGNALING 14"/>
    <property type="match status" value="1"/>
</dbReference>
<dbReference type="Pfam" id="PF02188">
    <property type="entry name" value="GoLoco"/>
    <property type="match status" value="1"/>
</dbReference>
<dbReference type="KEGG" id="gsh:117351896"/>
<comment type="subcellular location">
    <subcellularLocation>
        <location evidence="1">Cytoplasm</location>
    </subcellularLocation>
</comment>
<dbReference type="SMART" id="SM00390">
    <property type="entry name" value="GoLoco"/>
    <property type="match status" value="1"/>
</dbReference>
<evidence type="ECO:0000313" key="9">
    <source>
        <dbReference type="Proteomes" id="UP000515159"/>
    </source>
</evidence>
<dbReference type="FunFam" id="1.10.167.10:FF:000001">
    <property type="entry name" value="Putative regulator of g-protein signaling 12"/>
    <property type="match status" value="1"/>
</dbReference>
<dbReference type="SMART" id="SM00315">
    <property type="entry name" value="RGS"/>
    <property type="match status" value="1"/>
</dbReference>
<keyword evidence="2" id="KW-0343">GTPase activation</keyword>
<dbReference type="Pfam" id="PF00615">
    <property type="entry name" value="RGS"/>
    <property type="match status" value="1"/>
</dbReference>
<accession>A0A6P8Q9T8</accession>
<dbReference type="InterPro" id="IPR036305">
    <property type="entry name" value="RGS_sf"/>
</dbReference>
<dbReference type="InterPro" id="IPR046992">
    <property type="entry name" value="RBD1_RGS14"/>
</dbReference>
<dbReference type="InterPro" id="IPR003116">
    <property type="entry name" value="RBD_dom"/>
</dbReference>
<dbReference type="PANTHER" id="PTHR45945">
    <property type="entry name" value="REGULATOR OF G-PROTEIN SIGNALING LOCO"/>
    <property type="match status" value="1"/>
</dbReference>
<dbReference type="GO" id="GO:0007165">
    <property type="term" value="P:signal transduction"/>
    <property type="evidence" value="ECO:0007669"/>
    <property type="project" value="InterPro"/>
</dbReference>
<dbReference type="PROSITE" id="PS50132">
    <property type="entry name" value="RGS"/>
    <property type="match status" value="1"/>
</dbReference>
<dbReference type="Gene3D" id="3.10.20.90">
    <property type="entry name" value="Phosphatidylinositol 3-kinase Catalytic Subunit, Chain A, domain 1"/>
    <property type="match status" value="2"/>
</dbReference>
<dbReference type="AlphaFoldDB" id="A0A6P8Q9T8"/>
<feature type="region of interest" description="Disordered" evidence="6">
    <location>
        <begin position="471"/>
        <end position="499"/>
    </location>
</feature>
<dbReference type="GO" id="GO:0051301">
    <property type="term" value="P:cell division"/>
    <property type="evidence" value="ECO:0007669"/>
    <property type="project" value="TreeGrafter"/>
</dbReference>
<evidence type="ECO:0000313" key="10">
    <source>
        <dbReference type="RefSeq" id="XP_033783646.1"/>
    </source>
</evidence>
<keyword evidence="3" id="KW-0963">Cytoplasm</keyword>
<feature type="domain" description="RBD" evidence="8">
    <location>
        <begin position="301"/>
        <end position="372"/>
    </location>
</feature>
<dbReference type="GO" id="GO:0008277">
    <property type="term" value="P:regulation of G protein-coupled receptor signaling pathway"/>
    <property type="evidence" value="ECO:0007669"/>
    <property type="project" value="TreeGrafter"/>
</dbReference>
<feature type="compositionally biased region" description="Basic and acidic residues" evidence="6">
    <location>
        <begin position="480"/>
        <end position="489"/>
    </location>
</feature>
<dbReference type="GO" id="GO:0005096">
    <property type="term" value="F:GTPase activator activity"/>
    <property type="evidence" value="ECO:0007669"/>
    <property type="project" value="UniProtKB-KW"/>
</dbReference>
<evidence type="ECO:0000256" key="5">
    <source>
        <dbReference type="ARBA" id="ARBA00053238"/>
    </source>
</evidence>
<gene>
    <name evidence="10" type="primary">RGS14</name>
</gene>
<organism evidence="9 10">
    <name type="scientific">Geotrypetes seraphini</name>
    <name type="common">Gaboon caecilian</name>
    <name type="synonym">Caecilia seraphini</name>
    <dbReference type="NCBI Taxonomy" id="260995"/>
    <lineage>
        <taxon>Eukaryota</taxon>
        <taxon>Metazoa</taxon>
        <taxon>Chordata</taxon>
        <taxon>Craniata</taxon>
        <taxon>Vertebrata</taxon>
        <taxon>Euteleostomi</taxon>
        <taxon>Amphibia</taxon>
        <taxon>Gymnophiona</taxon>
        <taxon>Geotrypetes</taxon>
    </lineage>
</organism>
<dbReference type="GeneID" id="117351896"/>
<evidence type="ECO:0000256" key="6">
    <source>
        <dbReference type="SAM" id="MobiDB-lite"/>
    </source>
</evidence>
<dbReference type="InterPro" id="IPR024066">
    <property type="entry name" value="RGS_subdom1/3"/>
</dbReference>
<dbReference type="SUPFAM" id="SSF54236">
    <property type="entry name" value="Ubiquitin-like"/>
    <property type="match status" value="2"/>
</dbReference>
<proteinExistence type="predicted"/>
<dbReference type="RefSeq" id="XP_033783646.1">
    <property type="nucleotide sequence ID" value="XM_033927755.1"/>
</dbReference>
<comment type="function">
    <text evidence="5">Regulates G protein-coupled receptor signaling cascades, including signaling downstream of the N-formylpeptide chemoattractant receptors and leukotriene receptors. Inhibits B cell chemotaxis. Inhibits signal transduction by increasing the GTPase activity of G protein alpha subunits, thereby driving them into their inactive GDP-bound form.</text>
</comment>
<dbReference type="InParanoid" id="A0A6P8Q9T8"/>
<dbReference type="PROSITE" id="PS50877">
    <property type="entry name" value="GOLOCO"/>
    <property type="match status" value="1"/>
</dbReference>
<feature type="domain" description="RBD" evidence="8">
    <location>
        <begin position="374"/>
        <end position="444"/>
    </location>
</feature>
<dbReference type="FunCoup" id="A0A6P8Q9T8">
    <property type="interactions" value="452"/>
</dbReference>
<dbReference type="PRINTS" id="PR01301">
    <property type="entry name" value="RGSPROTEIN"/>
</dbReference>
<name>A0A6P8Q9T8_GEOSA</name>
<feature type="compositionally biased region" description="Basic residues" evidence="6">
    <location>
        <begin position="233"/>
        <end position="243"/>
    </location>
</feature>
<dbReference type="GO" id="GO:0005886">
    <property type="term" value="C:plasma membrane"/>
    <property type="evidence" value="ECO:0007669"/>
    <property type="project" value="TreeGrafter"/>
</dbReference>
<evidence type="ECO:0000259" key="8">
    <source>
        <dbReference type="PROSITE" id="PS50898"/>
    </source>
</evidence>
<keyword evidence="9" id="KW-1185">Reference proteome</keyword>
<dbReference type="OrthoDB" id="196547at2759"/>
<dbReference type="Gene3D" id="1.10.167.10">
    <property type="entry name" value="Regulator of G-protein Signalling 4, domain 2"/>
    <property type="match status" value="1"/>
</dbReference>
<dbReference type="GO" id="GO:0007051">
    <property type="term" value="P:spindle organization"/>
    <property type="evidence" value="ECO:0007669"/>
    <property type="project" value="TreeGrafter"/>
</dbReference>
<evidence type="ECO:0000256" key="2">
    <source>
        <dbReference type="ARBA" id="ARBA00022468"/>
    </source>
</evidence>
<sequence length="626" mass="69245">MKSLGVSKGGMVLAASDGDLNSLGVDGQGSTHSLNSLPSVQTRAHASERPVAAWAVSFERLLQDPMGVKYFTEFLQKEFSVENISFWEACQRFQQISPDDSGQLLQECHRIYNMFLSSSSCSPVNVDCQASLSEEWLRTPTPDMFRAQQLQVFNLMKFDSYSRFVKSQLYLECMLAEVEGRPLPDLSVSPANSTPDTHIQCDFSKKKLKSARSLPIGTKDVGAETLKGGRSAKPSRRSFKKRERREMWTDISEGEGLLSLRRESQGSLSSAASMDLGFLSSVTNKCENDGVQSEAESKLISYCCIYLPDGTASLTAVRPGLTIREMLLGICRKRGFSLADIKVHLLGNEQKALVMDQDSMVLADQEVKLENRVSFELEIYPIKKTVRITAKSTKSLRQAVQPAVGTYELNMSQVVLRRIGEFTELNLDMPVSAVATQQLILDIKSEKSTSYHLESKLEDICSTCERARQQHSQGGLSSGSHEETNKAETEGDENLSDSSAIARNRIVTHVKNFSHRQTSDVEGLVELLNRVQSCRANDQRGLLSKENLILPDFLQLPDEDSDKLQANELSLLSPSGPVGPMDPSSCCLCFSPVPVDQCWHKSLASRTECHSLSKSQLPDCSANNLT</sequence>
<dbReference type="Pfam" id="PF02196">
    <property type="entry name" value="RBD"/>
    <property type="match status" value="1"/>
</dbReference>
<dbReference type="InterPro" id="IPR016137">
    <property type="entry name" value="RGS"/>
</dbReference>
<dbReference type="InterPro" id="IPR044926">
    <property type="entry name" value="RGS_subdomain_2"/>
</dbReference>
<dbReference type="PROSITE" id="PS50898">
    <property type="entry name" value="RBD"/>
    <property type="match status" value="2"/>
</dbReference>
<dbReference type="Pfam" id="PF16613">
    <property type="entry name" value="RGS12_us1"/>
    <property type="match status" value="1"/>
</dbReference>
<dbReference type="GO" id="GO:0005634">
    <property type="term" value="C:nucleus"/>
    <property type="evidence" value="ECO:0007669"/>
    <property type="project" value="TreeGrafter"/>
</dbReference>
<evidence type="ECO:0000256" key="1">
    <source>
        <dbReference type="ARBA" id="ARBA00004496"/>
    </source>
</evidence>
<feature type="region of interest" description="Disordered" evidence="6">
    <location>
        <begin position="222"/>
        <end position="244"/>
    </location>
</feature>
<dbReference type="InterPro" id="IPR046995">
    <property type="entry name" value="RGS10/12/14-like"/>
</dbReference>
<reference evidence="10" key="1">
    <citation type="submission" date="2025-08" db="UniProtKB">
        <authorList>
            <consortium name="RefSeq"/>
        </authorList>
    </citation>
    <scope>IDENTIFICATION</scope>
</reference>
<dbReference type="InterPro" id="IPR029071">
    <property type="entry name" value="Ubiquitin-like_domsf"/>
</dbReference>
<dbReference type="GO" id="GO:0005737">
    <property type="term" value="C:cytoplasm"/>
    <property type="evidence" value="ECO:0007669"/>
    <property type="project" value="UniProtKB-SubCell"/>
</dbReference>
<dbReference type="CDD" id="cd17137">
    <property type="entry name" value="RBD1_RGS14"/>
    <property type="match status" value="1"/>
</dbReference>
<dbReference type="Proteomes" id="UP000515159">
    <property type="component" value="Chromosome 18"/>
</dbReference>